<evidence type="ECO:0000313" key="2">
    <source>
        <dbReference type="EMBL" id="SUP61608.1"/>
    </source>
</evidence>
<protein>
    <submittedName>
        <fullName evidence="2">Uncharacterized protein</fullName>
    </submittedName>
</protein>
<dbReference type="STRING" id="1629.IV50_GL001472"/>
<feature type="region of interest" description="Disordered" evidence="1">
    <location>
        <begin position="1"/>
        <end position="22"/>
    </location>
</feature>
<dbReference type="AlphaFoldDB" id="A0A380P9N2"/>
<accession>A0A380P9N2</accession>
<gene>
    <name evidence="2" type="ORF">NCTC13645_02775</name>
</gene>
<evidence type="ECO:0000256" key="1">
    <source>
        <dbReference type="SAM" id="MobiDB-lite"/>
    </source>
</evidence>
<dbReference type="Proteomes" id="UP000254621">
    <property type="component" value="Unassembled WGS sequence"/>
</dbReference>
<feature type="compositionally biased region" description="Basic and acidic residues" evidence="1">
    <location>
        <begin position="8"/>
        <end position="17"/>
    </location>
</feature>
<sequence length="93" mass="10543">MALSKPQKAKDESKEATVHPIQVQPISESGVVKARHQQEISVPEGAKVNLYVNDGANVSAGDVWESQQISRIWRRQRIKLANYRRKLRTHNKG</sequence>
<organism evidence="2 3">
    <name type="scientific">Weissella viridescens</name>
    <name type="common">Lactobacillus viridescens</name>
    <dbReference type="NCBI Taxonomy" id="1629"/>
    <lineage>
        <taxon>Bacteria</taxon>
        <taxon>Bacillati</taxon>
        <taxon>Bacillota</taxon>
        <taxon>Bacilli</taxon>
        <taxon>Lactobacillales</taxon>
        <taxon>Lactobacillaceae</taxon>
        <taxon>Weissella</taxon>
    </lineage>
</organism>
<proteinExistence type="predicted"/>
<name>A0A380P9N2_WEIVI</name>
<reference evidence="2 3" key="1">
    <citation type="submission" date="2018-06" db="EMBL/GenBank/DDBJ databases">
        <authorList>
            <consortium name="Pathogen Informatics"/>
            <person name="Doyle S."/>
        </authorList>
    </citation>
    <scope>NUCLEOTIDE SEQUENCE [LARGE SCALE GENOMIC DNA]</scope>
    <source>
        <strain evidence="2 3">NCTC13645</strain>
    </source>
</reference>
<dbReference type="EMBL" id="UHIV01000009">
    <property type="protein sequence ID" value="SUP61608.1"/>
    <property type="molecule type" value="Genomic_DNA"/>
</dbReference>
<evidence type="ECO:0000313" key="3">
    <source>
        <dbReference type="Proteomes" id="UP000254621"/>
    </source>
</evidence>